<dbReference type="GO" id="GO:0003682">
    <property type="term" value="F:chromatin binding"/>
    <property type="evidence" value="ECO:0007669"/>
    <property type="project" value="TreeGrafter"/>
</dbReference>
<feature type="region of interest" description="Disordered" evidence="8">
    <location>
        <begin position="871"/>
        <end position="897"/>
    </location>
</feature>
<proteinExistence type="inferred from homology"/>
<feature type="region of interest" description="Disordered" evidence="8">
    <location>
        <begin position="162"/>
        <end position="215"/>
    </location>
</feature>
<evidence type="ECO:0000256" key="7">
    <source>
        <dbReference type="ARBA" id="ARBA00023306"/>
    </source>
</evidence>
<dbReference type="PANTHER" id="PTHR12172:SF1">
    <property type="entry name" value="P-LOOP CONTAINING NUCLEOSIDE TRIPHOSPHATE HYDROLASES SUPERFAMILY PROTEIN"/>
    <property type="match status" value="1"/>
</dbReference>
<keyword evidence="3" id="KW-0547">Nucleotide-binding</keyword>
<dbReference type="SUPFAM" id="SSF52540">
    <property type="entry name" value="P-loop containing nucleoside triphosphate hydrolases"/>
    <property type="match status" value="1"/>
</dbReference>
<dbReference type="GO" id="GO:0033314">
    <property type="term" value="P:mitotic DNA replication checkpoint signaling"/>
    <property type="evidence" value="ECO:0007669"/>
    <property type="project" value="TreeGrafter"/>
</dbReference>
<evidence type="ECO:0000256" key="4">
    <source>
        <dbReference type="ARBA" id="ARBA00022763"/>
    </source>
</evidence>
<feature type="compositionally biased region" description="Basic and acidic residues" evidence="8">
    <location>
        <begin position="201"/>
        <end position="215"/>
    </location>
</feature>
<evidence type="ECO:0000313" key="10">
    <source>
        <dbReference type="EMBL" id="KAF6172734.1"/>
    </source>
</evidence>
<evidence type="ECO:0000256" key="1">
    <source>
        <dbReference type="ARBA" id="ARBA00004123"/>
    </source>
</evidence>
<feature type="region of interest" description="Disordered" evidence="8">
    <location>
        <begin position="18"/>
        <end position="105"/>
    </location>
</feature>
<keyword evidence="4" id="KW-0227">DNA damage</keyword>
<accession>A0A7J7P0L8</accession>
<dbReference type="InterPro" id="IPR004582">
    <property type="entry name" value="Checkpoint_prot_Rad17_Rad24"/>
</dbReference>
<dbReference type="GO" id="GO:0003689">
    <property type="term" value="F:DNA clamp loader activity"/>
    <property type="evidence" value="ECO:0007669"/>
    <property type="project" value="TreeGrafter"/>
</dbReference>
<feature type="domain" description="ATPase AAA-type core" evidence="9">
    <location>
        <begin position="520"/>
        <end position="566"/>
    </location>
</feature>
<dbReference type="GO" id="GO:0006281">
    <property type="term" value="P:DNA repair"/>
    <property type="evidence" value="ECO:0007669"/>
    <property type="project" value="InterPro"/>
</dbReference>
<feature type="compositionally biased region" description="Low complexity" evidence="8">
    <location>
        <begin position="174"/>
        <end position="194"/>
    </location>
</feature>
<dbReference type="GO" id="GO:0000077">
    <property type="term" value="P:DNA damage checkpoint signaling"/>
    <property type="evidence" value="ECO:0007669"/>
    <property type="project" value="TreeGrafter"/>
</dbReference>
<dbReference type="PANTHER" id="PTHR12172">
    <property type="entry name" value="CELL CYCLE CHECKPOINT PROTEIN RAD17"/>
    <property type="match status" value="1"/>
</dbReference>
<keyword evidence="11" id="KW-1185">Reference proteome</keyword>
<dbReference type="InterPro" id="IPR027417">
    <property type="entry name" value="P-loop_NTPase"/>
</dbReference>
<dbReference type="Proteomes" id="UP000541444">
    <property type="component" value="Unassembled WGS sequence"/>
</dbReference>
<evidence type="ECO:0000256" key="2">
    <source>
        <dbReference type="ARBA" id="ARBA00006168"/>
    </source>
</evidence>
<protein>
    <recommendedName>
        <fullName evidence="9">ATPase AAA-type core domain-containing protein</fullName>
    </recommendedName>
</protein>
<dbReference type="Gene3D" id="1.10.8.60">
    <property type="match status" value="1"/>
</dbReference>
<comment type="caution">
    <text evidence="10">The sequence shown here is derived from an EMBL/GenBank/DDBJ whole genome shotgun (WGS) entry which is preliminary data.</text>
</comment>
<dbReference type="GO" id="GO:0005634">
    <property type="term" value="C:nucleus"/>
    <property type="evidence" value="ECO:0007669"/>
    <property type="project" value="UniProtKB-SubCell"/>
</dbReference>
<name>A0A7J7P0L8_9MAGN</name>
<evidence type="ECO:0000256" key="5">
    <source>
        <dbReference type="ARBA" id="ARBA00022840"/>
    </source>
</evidence>
<dbReference type="EMBL" id="JACGCM010000393">
    <property type="protein sequence ID" value="KAF6172734.1"/>
    <property type="molecule type" value="Genomic_DNA"/>
</dbReference>
<feature type="compositionally biased region" description="Basic residues" evidence="8">
    <location>
        <begin position="72"/>
        <end position="86"/>
    </location>
</feature>
<keyword evidence="5" id="KW-0067">ATP-binding</keyword>
<evidence type="ECO:0000256" key="8">
    <source>
        <dbReference type="SAM" id="MobiDB-lite"/>
    </source>
</evidence>
<dbReference type="OrthoDB" id="9996895at2759"/>
<dbReference type="GO" id="GO:0005524">
    <property type="term" value="F:ATP binding"/>
    <property type="evidence" value="ECO:0007669"/>
    <property type="project" value="UniProtKB-KW"/>
</dbReference>
<comment type="subcellular location">
    <subcellularLocation>
        <location evidence="1">Nucleus</location>
    </subcellularLocation>
</comment>
<dbReference type="InterPro" id="IPR003959">
    <property type="entry name" value="ATPase_AAA_core"/>
</dbReference>
<evidence type="ECO:0000256" key="3">
    <source>
        <dbReference type="ARBA" id="ARBA00022741"/>
    </source>
</evidence>
<sequence>MMEESSVHEIKEEEVVIIERFDPVITTPPEPERRNPRRRLIQSTLFPHKSQQTLDGDEDDAGDDDDVYCGSQKKKRKRKVNKRTPPVKKAPLMIKEASGQSEHTNFLLTGGSDFFIKVSERKLQQKHQKEQGGGALQVEIEKICGDLESVDGKRSPQLLKEKCQRAVSPCKNITPSKSKGTPSKKLTPSKSKGTPSRRNKRNPDSTKDMDDQNDVAHEPVDLRLEAKVAAEENARLSTGKQTHPFFSLWKMSKKIQNTSEASELDSKPCLDLQENKSITCPVHVFEMRQDEFMPLDWRTWTFCEKSSFSCAPEIDLSSVFEGFIKPLTLPDFHTISDPVGASYILNEECLSQSPSQMNDLCPITAAASSTLPNGQTSHLQMEFLQMVKEGCKNGSSLGYTGPIPFIDLEIEPQGMSPQERMKSCYLDCDTQPNTEFGYEPNNSLWTKKYEPQKSFEVCGNCDSVKFLNDWLCSWRERYSRTRINSPSGKQGIGHTHDYSWGENDSDTEILDEGTNLKNVLLVTGPVGSGKSAAIYACAREQGFHIIEVSASDCRNGAHVKQKFGEAMESFGLNNWSAEDFVASQRKDFVKFRPTQPDNPDNDEVEVIGETCKEDLDNINDSGTACGRCPNKTLILFEDVDTIFYEDRGFIASIQQIAETAKRPMILTSNCEDPVLPDQLDRLEVCFRAPSPKDLLLHASTVCAAEEADIHPQLIERLIRSCHGDIRKTIMLLQFWCQGSKQNRKGGKLQSAHGPVQFDLDAGHWVLPKVNSWGCPCPLAELIEKEISKSLCTKRQNDLMEVVEEEDLSSQKTQDSMENNIDARKEAMLRRNCSIQDGSFFAPFENPRDFCNSRSPIAFRRTARRKLNTVLSSESGDELNNDEFPVNSDTLSKDRRTARRKLSTVLSSESGDELNNDKFPVNSDTLSKDPLDSFVGHFENLERENSEENQGKCSKIESDQRVCDTYRSISCVAESFFVPETEVNDGGTSEGVSLSVDMNHLETVAQEVNKISDTRMRSNPAVDAEYVNGDEEVGDSHNEHAETVSRDYQVMDECSRADFSTACYFRERSRSATITCLVQETWRKLRNCRADLKSYLSPEQKDLSKIIELASRMTDLISVSDIMLGCCQPLINDAVELSSVPFIEPDALWWDHEQLEMTSTIAQHGFCIFAKESAARGSSTGDKVDLAREMLMSTTNTTAIGKLVMKNMCTSQNVSTQGTWGPHRNSNSLKREVEENLYSTVQSVVPLKSHLSLKGAAFHEYLSSLGQISRFENSRLSEGTHNTKGRRRRGRTARHYLNSGPLMFSSEDISLLVQHSHYDSSNPIPQ</sequence>
<gene>
    <name evidence="10" type="ORF">GIB67_000792</name>
</gene>
<feature type="compositionally biased region" description="Acidic residues" evidence="8">
    <location>
        <begin position="55"/>
        <end position="67"/>
    </location>
</feature>
<comment type="similarity">
    <text evidence="2">Belongs to the rad17/RAD24 family.</text>
</comment>
<evidence type="ECO:0000259" key="9">
    <source>
        <dbReference type="Pfam" id="PF00004"/>
    </source>
</evidence>
<evidence type="ECO:0000313" key="11">
    <source>
        <dbReference type="Proteomes" id="UP000541444"/>
    </source>
</evidence>
<keyword evidence="6" id="KW-0539">Nucleus</keyword>
<organism evidence="10 11">
    <name type="scientific">Kingdonia uniflora</name>
    <dbReference type="NCBI Taxonomy" id="39325"/>
    <lineage>
        <taxon>Eukaryota</taxon>
        <taxon>Viridiplantae</taxon>
        <taxon>Streptophyta</taxon>
        <taxon>Embryophyta</taxon>
        <taxon>Tracheophyta</taxon>
        <taxon>Spermatophyta</taxon>
        <taxon>Magnoliopsida</taxon>
        <taxon>Ranunculales</taxon>
        <taxon>Circaeasteraceae</taxon>
        <taxon>Kingdonia</taxon>
    </lineage>
</organism>
<reference evidence="10 11" key="1">
    <citation type="journal article" date="2020" name="IScience">
        <title>Genome Sequencing of the Endangered Kingdonia uniflora (Circaeasteraceae, Ranunculales) Reveals Potential Mechanisms of Evolutionary Specialization.</title>
        <authorList>
            <person name="Sun Y."/>
            <person name="Deng T."/>
            <person name="Zhang A."/>
            <person name="Moore M.J."/>
            <person name="Landis J.B."/>
            <person name="Lin N."/>
            <person name="Zhang H."/>
            <person name="Zhang X."/>
            <person name="Huang J."/>
            <person name="Zhang X."/>
            <person name="Sun H."/>
            <person name="Wang H."/>
        </authorList>
    </citation>
    <scope>NUCLEOTIDE SEQUENCE [LARGE SCALE GENOMIC DNA]</scope>
    <source>
        <strain evidence="10">TB1705</strain>
        <tissue evidence="10">Leaf</tissue>
    </source>
</reference>
<dbReference type="Pfam" id="PF00004">
    <property type="entry name" value="AAA"/>
    <property type="match status" value="1"/>
</dbReference>
<dbReference type="Gene3D" id="3.40.50.300">
    <property type="entry name" value="P-loop containing nucleotide triphosphate hydrolases"/>
    <property type="match status" value="1"/>
</dbReference>
<dbReference type="GO" id="GO:0016887">
    <property type="term" value="F:ATP hydrolysis activity"/>
    <property type="evidence" value="ECO:0007669"/>
    <property type="project" value="InterPro"/>
</dbReference>
<keyword evidence="7" id="KW-0131">Cell cycle</keyword>
<evidence type="ECO:0000256" key="6">
    <source>
        <dbReference type="ARBA" id="ARBA00023242"/>
    </source>
</evidence>
<feature type="compositionally biased region" description="Polar residues" evidence="8">
    <location>
        <begin position="41"/>
        <end position="54"/>
    </location>
</feature>